<feature type="transmembrane region" description="Helical" evidence="2">
    <location>
        <begin position="34"/>
        <end position="54"/>
    </location>
</feature>
<evidence type="ECO:0000313" key="3">
    <source>
        <dbReference type="Proteomes" id="UP000515135"/>
    </source>
</evidence>
<dbReference type="GeneID" id="109480282"/>
<dbReference type="OrthoDB" id="10040580at2759"/>
<evidence type="ECO:0000313" key="4">
    <source>
        <dbReference type="RefSeq" id="XP_019638013.1"/>
    </source>
</evidence>
<evidence type="ECO:0000256" key="2">
    <source>
        <dbReference type="SAM" id="Phobius"/>
    </source>
</evidence>
<dbReference type="Proteomes" id="UP000515135">
    <property type="component" value="Unplaced"/>
</dbReference>
<evidence type="ECO:0000256" key="1">
    <source>
        <dbReference type="SAM" id="MobiDB-lite"/>
    </source>
</evidence>
<organism evidence="3 4">
    <name type="scientific">Branchiostoma belcheri</name>
    <name type="common">Amphioxus</name>
    <dbReference type="NCBI Taxonomy" id="7741"/>
    <lineage>
        <taxon>Eukaryota</taxon>
        <taxon>Metazoa</taxon>
        <taxon>Chordata</taxon>
        <taxon>Cephalochordata</taxon>
        <taxon>Leptocardii</taxon>
        <taxon>Amphioxiformes</taxon>
        <taxon>Branchiostomatidae</taxon>
        <taxon>Branchiostoma</taxon>
    </lineage>
</organism>
<reference evidence="4" key="1">
    <citation type="submission" date="2025-08" db="UniProtKB">
        <authorList>
            <consortium name="RefSeq"/>
        </authorList>
    </citation>
    <scope>IDENTIFICATION</scope>
    <source>
        <tissue evidence="4">Gonad</tissue>
    </source>
</reference>
<proteinExistence type="predicted"/>
<dbReference type="KEGG" id="bbel:109480282"/>
<protein>
    <submittedName>
        <fullName evidence="4">Uncharacterized protein LOC109480282</fullName>
    </submittedName>
</protein>
<gene>
    <name evidence="4" type="primary">LOC109480282</name>
</gene>
<dbReference type="AlphaFoldDB" id="A0A6P4ZML3"/>
<name>A0A6P4ZML3_BRABE</name>
<accession>A0A6P4ZML3</accession>
<keyword evidence="2" id="KW-0812">Transmembrane</keyword>
<sequence length="189" mass="19525">LGRGFSRSVTADTRFSGCPKARVSHYFERSTKMAGLNMLVCIAALMLLGLSFAAEPSSGRTEPSAPPREPETAETGGKPSSAKGGDQAETEPANWCREAVQTVGAVVGAGVTASVAKTMAIMGDKLGFGGPVAGMLSWFGKGPNVYATSAAGAAIGYITTVGGRVCEFYEQHQEFIDNIINAVKGQGQS</sequence>
<feature type="region of interest" description="Disordered" evidence="1">
    <location>
        <begin position="56"/>
        <end position="92"/>
    </location>
</feature>
<keyword evidence="2" id="KW-0472">Membrane</keyword>
<feature type="non-terminal residue" evidence="4">
    <location>
        <position position="1"/>
    </location>
</feature>
<dbReference type="RefSeq" id="XP_019638013.1">
    <property type="nucleotide sequence ID" value="XM_019782454.1"/>
</dbReference>
<keyword evidence="2" id="KW-1133">Transmembrane helix</keyword>
<keyword evidence="3" id="KW-1185">Reference proteome</keyword>